<name>A0A7S2C110_9EUKA</name>
<organism evidence="2">
    <name type="scientific">Haptolina brevifila</name>
    <dbReference type="NCBI Taxonomy" id="156173"/>
    <lineage>
        <taxon>Eukaryota</taxon>
        <taxon>Haptista</taxon>
        <taxon>Haptophyta</taxon>
        <taxon>Prymnesiophyceae</taxon>
        <taxon>Prymnesiales</taxon>
        <taxon>Prymnesiaceae</taxon>
        <taxon>Haptolina</taxon>
    </lineage>
</organism>
<keyword evidence="1" id="KW-0812">Transmembrane</keyword>
<accession>A0A7S2C110</accession>
<gene>
    <name evidence="2" type="ORF">CBRE1094_LOCUS5230</name>
</gene>
<keyword evidence="1" id="KW-1133">Transmembrane helix</keyword>
<protein>
    <submittedName>
        <fullName evidence="2">Uncharacterized protein</fullName>
    </submittedName>
</protein>
<evidence type="ECO:0000256" key="1">
    <source>
        <dbReference type="SAM" id="Phobius"/>
    </source>
</evidence>
<sequence>MADRYLRGIDDTICYDNLIERATPRLAAALICAAGGTLQIPILFSLLAVQHDGALLSSFSNVCRISGMSLWIAAFTLLGLEFVLRRYVHTRADMQIALESGGRFSLRTELQVCMAM</sequence>
<feature type="transmembrane region" description="Helical" evidence="1">
    <location>
        <begin position="68"/>
        <end position="84"/>
    </location>
</feature>
<reference evidence="2" key="1">
    <citation type="submission" date="2021-01" db="EMBL/GenBank/DDBJ databases">
        <authorList>
            <person name="Corre E."/>
            <person name="Pelletier E."/>
            <person name="Niang G."/>
            <person name="Scheremetjew M."/>
            <person name="Finn R."/>
            <person name="Kale V."/>
            <person name="Holt S."/>
            <person name="Cochrane G."/>
            <person name="Meng A."/>
            <person name="Brown T."/>
            <person name="Cohen L."/>
        </authorList>
    </citation>
    <scope>NUCLEOTIDE SEQUENCE</scope>
    <source>
        <strain evidence="2">UTEX LB 985</strain>
    </source>
</reference>
<keyword evidence="1" id="KW-0472">Membrane</keyword>
<dbReference type="EMBL" id="HBGU01009488">
    <property type="protein sequence ID" value="CAD9411098.1"/>
    <property type="molecule type" value="Transcribed_RNA"/>
</dbReference>
<feature type="transmembrane region" description="Helical" evidence="1">
    <location>
        <begin position="26"/>
        <end position="48"/>
    </location>
</feature>
<proteinExistence type="predicted"/>
<dbReference type="AlphaFoldDB" id="A0A7S2C110"/>
<evidence type="ECO:0000313" key="2">
    <source>
        <dbReference type="EMBL" id="CAD9411098.1"/>
    </source>
</evidence>